<dbReference type="EMBL" id="MSDW01000001">
    <property type="protein sequence ID" value="OKY77811.1"/>
    <property type="molecule type" value="Genomic_DNA"/>
</dbReference>
<dbReference type="GO" id="GO:0004853">
    <property type="term" value="F:uroporphyrinogen decarboxylase activity"/>
    <property type="evidence" value="ECO:0007669"/>
    <property type="project" value="InterPro"/>
</dbReference>
<name>A0A1Q6DTX2_METT1</name>
<dbReference type="Proteomes" id="UP000185744">
    <property type="component" value="Unassembled WGS sequence"/>
</dbReference>
<keyword evidence="2" id="KW-0808">Transferase</keyword>
<evidence type="ECO:0000313" key="2">
    <source>
        <dbReference type="EMBL" id="OKY77811.1"/>
    </source>
</evidence>
<dbReference type="GO" id="GO:0032259">
    <property type="term" value="P:methylation"/>
    <property type="evidence" value="ECO:0007669"/>
    <property type="project" value="UniProtKB-KW"/>
</dbReference>
<evidence type="ECO:0000259" key="1">
    <source>
        <dbReference type="Pfam" id="PF01208"/>
    </source>
</evidence>
<feature type="domain" description="Uroporphyrinogen decarboxylase (URO-D)" evidence="1">
    <location>
        <begin position="3"/>
        <end position="341"/>
    </location>
</feature>
<dbReference type="InParanoid" id="A0A1Q6DTX2"/>
<sequence length="358" mass="39957">MKPKDRVKAAIQNREPDRVPVTVLGSSADYKLAGVDFEEAMMDPDLVVECIDKKQEIFPDNDIIQPIAPGQMVSAWKAMGAEADILSTGWFDVTEPGVENKEELEALDFDKVLENVLESPLFQTGLEAIERISDRYGDEYLISSAWESGWTTAGRVIDTEKQMILLKDEPEFVKELANFMNQIWIEAGRKYIEAGLDMVMTPDPNSMTALISPDIYKEVVWPLQMEMGKDIKESGAYWHLHICGDAEPLVELIGETGCDMFSFNQRTRMSEVVRKVGDWVTSCGNVNPGRILRGNPEEIKELAKECIRIAAPGGGYILMPGCDTAENTPKENYQALIDAALEHGEYPIDRVTGKTSVE</sequence>
<dbReference type="InterPro" id="IPR038071">
    <property type="entry name" value="UROD/MetE-like_sf"/>
</dbReference>
<dbReference type="InterPro" id="IPR000257">
    <property type="entry name" value="Uroporphyrinogen_deCOase"/>
</dbReference>
<proteinExistence type="predicted"/>
<dbReference type="AlphaFoldDB" id="A0A1Q6DTX2"/>
<dbReference type="Gene3D" id="3.20.20.210">
    <property type="match status" value="1"/>
</dbReference>
<dbReference type="GO" id="GO:0006779">
    <property type="term" value="P:porphyrin-containing compound biosynthetic process"/>
    <property type="evidence" value="ECO:0007669"/>
    <property type="project" value="InterPro"/>
</dbReference>
<organism evidence="2 3">
    <name type="scientific">Methanohalarchaeum thermophilum</name>
    <dbReference type="NCBI Taxonomy" id="1903181"/>
    <lineage>
        <taxon>Archaea</taxon>
        <taxon>Methanobacteriati</taxon>
        <taxon>Methanobacteriota</taxon>
        <taxon>Methanonatronarchaeia</taxon>
        <taxon>Methanonatronarchaeales</taxon>
        <taxon>Methanonatronarchaeaceae</taxon>
        <taxon>Candidatus Methanohalarchaeum</taxon>
    </lineage>
</organism>
<comment type="caution">
    <text evidence="2">The sequence shown here is derived from an EMBL/GenBank/DDBJ whole genome shotgun (WGS) entry which is preliminary data.</text>
</comment>
<protein>
    <submittedName>
        <fullName evidence="2">Methylcobalamin:coenzyme M methyltransferase MtbA</fullName>
    </submittedName>
</protein>
<evidence type="ECO:0000313" key="3">
    <source>
        <dbReference type="Proteomes" id="UP000185744"/>
    </source>
</evidence>
<gene>
    <name evidence="2" type="ORF">BTN85_0283</name>
</gene>
<dbReference type="PANTHER" id="PTHR47099">
    <property type="entry name" value="METHYLCOBAMIDE:COM METHYLTRANSFERASE MTBA"/>
    <property type="match status" value="1"/>
</dbReference>
<reference evidence="2" key="1">
    <citation type="submission" date="2016-12" db="EMBL/GenBank/DDBJ databases">
        <title>Discovery of methanogenic haloarchaea.</title>
        <authorList>
            <person name="Sorokin D.Y."/>
            <person name="Makarova K.S."/>
            <person name="Abbas B."/>
            <person name="Ferrer M."/>
            <person name="Golyshin P.N."/>
        </authorList>
    </citation>
    <scope>NUCLEOTIDE SEQUENCE [LARGE SCALE GENOMIC DNA]</scope>
    <source>
        <strain evidence="2">HMET1</strain>
    </source>
</reference>
<dbReference type="GO" id="GO:0008168">
    <property type="term" value="F:methyltransferase activity"/>
    <property type="evidence" value="ECO:0007669"/>
    <property type="project" value="UniProtKB-KW"/>
</dbReference>
<keyword evidence="2" id="KW-0489">Methyltransferase</keyword>
<dbReference type="Pfam" id="PF01208">
    <property type="entry name" value="URO-D"/>
    <property type="match status" value="1"/>
</dbReference>
<dbReference type="InterPro" id="IPR052024">
    <property type="entry name" value="Methanogen_methyltrans"/>
</dbReference>
<dbReference type="PANTHER" id="PTHR47099:SF1">
    <property type="entry name" value="METHYLCOBAMIDE:COM METHYLTRANSFERASE MTBA"/>
    <property type="match status" value="1"/>
</dbReference>
<dbReference type="STRING" id="1903181.BTN85_0283"/>
<keyword evidence="3" id="KW-1185">Reference proteome</keyword>
<accession>A0A1Q6DTX2</accession>
<dbReference type="SUPFAM" id="SSF51726">
    <property type="entry name" value="UROD/MetE-like"/>
    <property type="match status" value="1"/>
</dbReference>